<protein>
    <submittedName>
        <fullName evidence="1">Uncharacterized protein</fullName>
    </submittedName>
</protein>
<proteinExistence type="predicted"/>
<dbReference type="EMBL" id="JAPQKN010000004">
    <property type="protein sequence ID" value="KAJ5160173.1"/>
    <property type="molecule type" value="Genomic_DNA"/>
</dbReference>
<keyword evidence="2" id="KW-1185">Reference proteome</keyword>
<reference evidence="1" key="1">
    <citation type="submission" date="2022-11" db="EMBL/GenBank/DDBJ databases">
        <authorList>
            <person name="Petersen C."/>
        </authorList>
    </citation>
    <scope>NUCLEOTIDE SEQUENCE</scope>
    <source>
        <strain evidence="1">IBT 26290</strain>
    </source>
</reference>
<dbReference type="Proteomes" id="UP001149163">
    <property type="component" value="Unassembled WGS sequence"/>
</dbReference>
<organism evidence="1 2">
    <name type="scientific">Penicillium canariense</name>
    <dbReference type="NCBI Taxonomy" id="189055"/>
    <lineage>
        <taxon>Eukaryota</taxon>
        <taxon>Fungi</taxon>
        <taxon>Dikarya</taxon>
        <taxon>Ascomycota</taxon>
        <taxon>Pezizomycotina</taxon>
        <taxon>Eurotiomycetes</taxon>
        <taxon>Eurotiomycetidae</taxon>
        <taxon>Eurotiales</taxon>
        <taxon>Aspergillaceae</taxon>
        <taxon>Penicillium</taxon>
    </lineage>
</organism>
<dbReference type="AlphaFoldDB" id="A0A9W9LK25"/>
<dbReference type="OrthoDB" id="4760831at2759"/>
<name>A0A9W9LK25_9EURO</name>
<evidence type="ECO:0000313" key="1">
    <source>
        <dbReference type="EMBL" id="KAJ5160173.1"/>
    </source>
</evidence>
<sequence length="221" mass="24057">MTSGAAKVEWQPIHEQLLGCDNDLFENIDILVILDCCFAGLASRTESRRTLQILSACAADSKTRARPISVPALFQFIEDHKPKEAPHSLLKTLGGTSTIVLIPQSSQTQRLLPTLPPNMHTRTSVLVKLVLDGKPSDMARLFQSAISDLPSRLHVEVKDAYETDASVGFILGLSWESLALWGMVADLEIIMVTLGPSLIHTLAEVQAAGENLPPRGTKDPK</sequence>
<dbReference type="RefSeq" id="XP_056541731.1">
    <property type="nucleotide sequence ID" value="XM_056689302.1"/>
</dbReference>
<dbReference type="GeneID" id="81428478"/>
<reference evidence="1" key="2">
    <citation type="journal article" date="2023" name="IMA Fungus">
        <title>Comparative genomic study of the Penicillium genus elucidates a diverse pangenome and 15 lateral gene transfer events.</title>
        <authorList>
            <person name="Petersen C."/>
            <person name="Sorensen T."/>
            <person name="Nielsen M.R."/>
            <person name="Sondergaard T.E."/>
            <person name="Sorensen J.L."/>
            <person name="Fitzpatrick D.A."/>
            <person name="Frisvad J.C."/>
            <person name="Nielsen K.L."/>
        </authorList>
    </citation>
    <scope>NUCLEOTIDE SEQUENCE</scope>
    <source>
        <strain evidence="1">IBT 26290</strain>
    </source>
</reference>
<gene>
    <name evidence="1" type="ORF">N7482_007177</name>
</gene>
<evidence type="ECO:0000313" key="2">
    <source>
        <dbReference type="Proteomes" id="UP001149163"/>
    </source>
</evidence>
<comment type="caution">
    <text evidence="1">The sequence shown here is derived from an EMBL/GenBank/DDBJ whole genome shotgun (WGS) entry which is preliminary data.</text>
</comment>
<accession>A0A9W9LK25</accession>